<dbReference type="PANTHER" id="PTHR20766">
    <property type="entry name" value="LARGE NEUTRAL AMINO ACIDS TRANSPORTER SMALL SUBUNIT 4-LIKE ISOFORM X1"/>
    <property type="match status" value="1"/>
</dbReference>
<name>H2Y3K6_CIOIN</name>
<evidence type="ECO:0000256" key="3">
    <source>
        <dbReference type="ARBA" id="ARBA00022692"/>
    </source>
</evidence>
<dbReference type="Gene3D" id="1.20.1250.20">
    <property type="entry name" value="MFS general substrate transporter like domains"/>
    <property type="match status" value="1"/>
</dbReference>
<feature type="transmembrane region" description="Helical" evidence="7">
    <location>
        <begin position="150"/>
        <end position="169"/>
    </location>
</feature>
<dbReference type="PANTHER" id="PTHR20766:SF3">
    <property type="entry name" value="LARGE NEUTRAL AMINO ACIDS TRANSPORTER SMALL SUBUNIT 4-LIKE ISOFORM X1"/>
    <property type="match status" value="1"/>
</dbReference>
<keyword evidence="9" id="KW-1185">Reference proteome</keyword>
<dbReference type="Proteomes" id="UP000008144">
    <property type="component" value="Chromosome 3"/>
</dbReference>
<evidence type="ECO:0000256" key="6">
    <source>
        <dbReference type="ARBA" id="ARBA00023180"/>
    </source>
</evidence>
<proteinExistence type="predicted"/>
<evidence type="ECO:0000256" key="5">
    <source>
        <dbReference type="ARBA" id="ARBA00023136"/>
    </source>
</evidence>
<feature type="transmembrane region" description="Helical" evidence="7">
    <location>
        <begin position="301"/>
        <end position="320"/>
    </location>
</feature>
<evidence type="ECO:0000256" key="1">
    <source>
        <dbReference type="ARBA" id="ARBA00004651"/>
    </source>
</evidence>
<dbReference type="GO" id="GO:0015804">
    <property type="term" value="P:neutral amino acid transport"/>
    <property type="evidence" value="ECO:0000318"/>
    <property type="project" value="GO_Central"/>
</dbReference>
<feature type="transmembrane region" description="Helical" evidence="7">
    <location>
        <begin position="430"/>
        <end position="451"/>
    </location>
</feature>
<keyword evidence="5 7" id="KW-0472">Membrane</keyword>
<reference evidence="8" key="3">
    <citation type="submission" date="2025-08" db="UniProtKB">
        <authorList>
            <consortium name="Ensembl"/>
        </authorList>
    </citation>
    <scope>IDENTIFICATION</scope>
</reference>
<evidence type="ECO:0008006" key="10">
    <source>
        <dbReference type="Google" id="ProtNLM"/>
    </source>
</evidence>
<comment type="subcellular location">
    <subcellularLocation>
        <location evidence="1">Cell membrane</location>
        <topology evidence="1">Multi-pass membrane protein</topology>
    </subcellularLocation>
</comment>
<protein>
    <recommendedName>
        <fullName evidence="10">Major facilitator superfamily (MFS) profile domain-containing protein</fullName>
    </recommendedName>
</protein>
<dbReference type="EMBL" id="EAAA01001837">
    <property type="status" value="NOT_ANNOTATED_CDS"/>
    <property type="molecule type" value="Genomic_DNA"/>
</dbReference>
<dbReference type="OMA" id="CEKSEYQ"/>
<evidence type="ECO:0000313" key="8">
    <source>
        <dbReference type="Ensembl" id="ENSCINP00000036491.1"/>
    </source>
</evidence>
<reference evidence="8" key="2">
    <citation type="journal article" date="2008" name="Genome Biol.">
        <title>Improved genome assembly and evidence-based global gene model set for the chordate Ciona intestinalis: new insight into intron and operon populations.</title>
        <authorList>
            <person name="Satou Y."/>
            <person name="Mineta K."/>
            <person name="Ogasawara M."/>
            <person name="Sasakura Y."/>
            <person name="Shoguchi E."/>
            <person name="Ueno K."/>
            <person name="Yamada L."/>
            <person name="Matsumoto J."/>
            <person name="Wasserscheid J."/>
            <person name="Dewar K."/>
            <person name="Wiley G.B."/>
            <person name="Macmil S.L."/>
            <person name="Roe B.A."/>
            <person name="Zeller R.W."/>
            <person name="Hastings K.E."/>
            <person name="Lemaire P."/>
            <person name="Lindquist E."/>
            <person name="Endo T."/>
            <person name="Hotta K."/>
            <person name="Inaba K."/>
        </authorList>
    </citation>
    <scope>NUCLEOTIDE SEQUENCE [LARGE SCALE GENOMIC DNA]</scope>
    <source>
        <strain evidence="8">wild type</strain>
    </source>
</reference>
<evidence type="ECO:0000256" key="2">
    <source>
        <dbReference type="ARBA" id="ARBA00022475"/>
    </source>
</evidence>
<organism evidence="8 9">
    <name type="scientific">Ciona intestinalis</name>
    <name type="common">Transparent sea squirt</name>
    <name type="synonym">Ascidia intestinalis</name>
    <dbReference type="NCBI Taxonomy" id="7719"/>
    <lineage>
        <taxon>Eukaryota</taxon>
        <taxon>Metazoa</taxon>
        <taxon>Chordata</taxon>
        <taxon>Tunicata</taxon>
        <taxon>Ascidiacea</taxon>
        <taxon>Phlebobranchia</taxon>
        <taxon>Cionidae</taxon>
        <taxon>Ciona</taxon>
    </lineage>
</organism>
<keyword evidence="3 7" id="KW-0812">Transmembrane</keyword>
<dbReference type="SUPFAM" id="SSF103473">
    <property type="entry name" value="MFS general substrate transporter"/>
    <property type="match status" value="1"/>
</dbReference>
<feature type="transmembrane region" description="Helical" evidence="7">
    <location>
        <begin position="92"/>
        <end position="112"/>
    </location>
</feature>
<feature type="transmembrane region" description="Helical" evidence="7">
    <location>
        <begin position="399"/>
        <end position="418"/>
    </location>
</feature>
<reference evidence="8" key="4">
    <citation type="submission" date="2025-09" db="UniProtKB">
        <authorList>
            <consortium name="Ensembl"/>
        </authorList>
    </citation>
    <scope>IDENTIFICATION</scope>
</reference>
<dbReference type="GO" id="GO:0015175">
    <property type="term" value="F:neutral L-amino acid transmembrane transporter activity"/>
    <property type="evidence" value="ECO:0000318"/>
    <property type="project" value="GO_Central"/>
</dbReference>
<evidence type="ECO:0000313" key="9">
    <source>
        <dbReference type="Proteomes" id="UP000008144"/>
    </source>
</evidence>
<dbReference type="AlphaFoldDB" id="H2Y3K6"/>
<dbReference type="GO" id="GO:0005886">
    <property type="term" value="C:plasma membrane"/>
    <property type="evidence" value="ECO:0007669"/>
    <property type="project" value="UniProtKB-SubCell"/>
</dbReference>
<dbReference type="InParanoid" id="H2Y3K6"/>
<dbReference type="InterPro" id="IPR036259">
    <property type="entry name" value="MFS_trans_sf"/>
</dbReference>
<evidence type="ECO:0000256" key="7">
    <source>
        <dbReference type="SAM" id="Phobius"/>
    </source>
</evidence>
<feature type="transmembrane region" description="Helical" evidence="7">
    <location>
        <begin position="118"/>
        <end position="138"/>
    </location>
</feature>
<dbReference type="GeneTree" id="ENSGT00940000166977"/>
<feature type="transmembrane region" description="Helical" evidence="7">
    <location>
        <begin position="369"/>
        <end position="392"/>
    </location>
</feature>
<keyword evidence="2" id="KW-1003">Cell membrane</keyword>
<dbReference type="GO" id="GO:0015179">
    <property type="term" value="F:L-amino acid transmembrane transporter activity"/>
    <property type="evidence" value="ECO:0000318"/>
    <property type="project" value="GO_Central"/>
</dbReference>
<evidence type="ECO:0000256" key="4">
    <source>
        <dbReference type="ARBA" id="ARBA00022989"/>
    </source>
</evidence>
<keyword evidence="6" id="KW-0325">Glycoprotein</keyword>
<feature type="transmembrane region" description="Helical" evidence="7">
    <location>
        <begin position="62"/>
        <end position="85"/>
    </location>
</feature>
<accession>H2Y3K6</accession>
<feature type="transmembrane region" description="Helical" evidence="7">
    <location>
        <begin position="341"/>
        <end position="363"/>
    </location>
</feature>
<feature type="transmembrane region" description="Helical" evidence="7">
    <location>
        <begin position="260"/>
        <end position="281"/>
    </location>
</feature>
<dbReference type="Ensembl" id="ENSCINT00000034076.1">
    <property type="protein sequence ID" value="ENSCINP00000036491.1"/>
    <property type="gene ID" value="ENSCING00000018421.1"/>
</dbReference>
<feature type="transmembrane region" description="Helical" evidence="7">
    <location>
        <begin position="175"/>
        <end position="195"/>
    </location>
</feature>
<keyword evidence="4 7" id="KW-1133">Transmembrane helix</keyword>
<dbReference type="HOGENOM" id="CLU_035676_1_1_1"/>
<sequence length="455" mass="49880">DFPLYTGIRIAFACAENLFFSGAIYGWPTFEYVLIQNGYFSHLCPNVTNVTSLMTCTESKEMLNLVFTSATSVMVMVAPFGGYIFDRFGTWLFRSIATMFLTLGVIFLAASTPETPNLLFPGAISLAIGGLHLLISNLQLGNPAGGGRATVITLVNGSFDSGTLFFLIVKLAYDSGTSLCVILSIYAACSVFPWVKTYTLMPRDSFQYPMKDTDVKFGIYELKAISCSKTPKTQDNDVIGDMDEPDEQNKSLLKCLLTPIFWTSLIYTLLLHLRVIFFLGSFVDWLQAFEPVGNISNLTNIFGILLCLGLFVGPINGIITDTVTSYNLNRGKSVAKSKWRGLFASTFSTTLLAVGFSIATALHNTIGTFILFILTRSFLYSSISSFIATAFPSRHLGKLYGISMALAGVFGFSTYGIFSLANPYDPKFIVTNYVMIAMVSVTVVHSVLIFVKSRA</sequence>
<reference evidence="9" key="1">
    <citation type="journal article" date="2002" name="Science">
        <title>The draft genome of Ciona intestinalis: insights into chordate and vertebrate origins.</title>
        <authorList>
            <person name="Dehal P."/>
            <person name="Satou Y."/>
            <person name="Campbell R.K."/>
            <person name="Chapman J."/>
            <person name="Degnan B."/>
            <person name="De Tomaso A."/>
            <person name="Davidson B."/>
            <person name="Di Gregorio A."/>
            <person name="Gelpke M."/>
            <person name="Goodstein D.M."/>
            <person name="Harafuji N."/>
            <person name="Hastings K.E."/>
            <person name="Ho I."/>
            <person name="Hotta K."/>
            <person name="Huang W."/>
            <person name="Kawashima T."/>
            <person name="Lemaire P."/>
            <person name="Martinez D."/>
            <person name="Meinertzhagen I.A."/>
            <person name="Necula S."/>
            <person name="Nonaka M."/>
            <person name="Putnam N."/>
            <person name="Rash S."/>
            <person name="Saiga H."/>
            <person name="Satake M."/>
            <person name="Terry A."/>
            <person name="Yamada L."/>
            <person name="Wang H.G."/>
            <person name="Awazu S."/>
            <person name="Azumi K."/>
            <person name="Boore J."/>
            <person name="Branno M."/>
            <person name="Chin-Bow S."/>
            <person name="DeSantis R."/>
            <person name="Doyle S."/>
            <person name="Francino P."/>
            <person name="Keys D.N."/>
            <person name="Haga S."/>
            <person name="Hayashi H."/>
            <person name="Hino K."/>
            <person name="Imai K.S."/>
            <person name="Inaba K."/>
            <person name="Kano S."/>
            <person name="Kobayashi K."/>
            <person name="Kobayashi M."/>
            <person name="Lee B.I."/>
            <person name="Makabe K.W."/>
            <person name="Manohar C."/>
            <person name="Matassi G."/>
            <person name="Medina M."/>
            <person name="Mochizuki Y."/>
            <person name="Mount S."/>
            <person name="Morishita T."/>
            <person name="Miura S."/>
            <person name="Nakayama A."/>
            <person name="Nishizaka S."/>
            <person name="Nomoto H."/>
            <person name="Ohta F."/>
            <person name="Oishi K."/>
            <person name="Rigoutsos I."/>
            <person name="Sano M."/>
            <person name="Sasaki A."/>
            <person name="Sasakura Y."/>
            <person name="Shoguchi E."/>
            <person name="Shin-i T."/>
            <person name="Spagnuolo A."/>
            <person name="Stainier D."/>
            <person name="Suzuki M.M."/>
            <person name="Tassy O."/>
            <person name="Takatori N."/>
            <person name="Tokuoka M."/>
            <person name="Yagi K."/>
            <person name="Yoshizaki F."/>
            <person name="Wada S."/>
            <person name="Zhang C."/>
            <person name="Hyatt P.D."/>
            <person name="Larimer F."/>
            <person name="Detter C."/>
            <person name="Doggett N."/>
            <person name="Glavina T."/>
            <person name="Hawkins T."/>
            <person name="Richardson P."/>
            <person name="Lucas S."/>
            <person name="Kohara Y."/>
            <person name="Levine M."/>
            <person name="Satoh N."/>
            <person name="Rokhsar D.S."/>
        </authorList>
    </citation>
    <scope>NUCLEOTIDE SEQUENCE [LARGE SCALE GENOMIC DNA]</scope>
</reference>